<name>A0A4Q7TVU9_9MICO</name>
<gene>
    <name evidence="4" type="ORF">EV139_1925</name>
</gene>
<sequence>MSAPGGAEWKNQGMSTPRSISPSRVPLMPEIPKGDIVSTYDRYEDAKHAVDVLARASFPVQQISIVGNDVRSVERVTGRLTYGRIALMGALSGAYLGLFLGLLLFIFQPDNTAILGVFLAAVVIGAGFGMLFGVLSYAMNRNRRDFSSVMQMVATRYDLVTEPELVHEARRVLTEAVQK</sequence>
<keyword evidence="2" id="KW-1133">Transmembrane helix</keyword>
<reference evidence="4 5" key="1">
    <citation type="journal article" date="2015" name="Stand. Genomic Sci.">
        <title>Genomic Encyclopedia of Bacterial and Archaeal Type Strains, Phase III: the genomes of soil and plant-associated and newly described type strains.</title>
        <authorList>
            <person name="Whitman W.B."/>
            <person name="Woyke T."/>
            <person name="Klenk H.P."/>
            <person name="Zhou Y."/>
            <person name="Lilburn T.G."/>
            <person name="Beck B.J."/>
            <person name="De Vos P."/>
            <person name="Vandamme P."/>
            <person name="Eisen J.A."/>
            <person name="Garrity G."/>
            <person name="Hugenholtz P."/>
            <person name="Kyrpides N.C."/>
        </authorList>
    </citation>
    <scope>NUCLEOTIDE SEQUENCE [LARGE SCALE GENOMIC DNA]</scope>
    <source>
        <strain evidence="4 5">RF6</strain>
    </source>
</reference>
<keyword evidence="2" id="KW-0472">Membrane</keyword>
<accession>A0A4Q7TVU9</accession>
<dbReference type="Proteomes" id="UP000291832">
    <property type="component" value="Unassembled WGS sequence"/>
</dbReference>
<dbReference type="AlphaFoldDB" id="A0A4Q7TVU9"/>
<feature type="transmembrane region" description="Helical" evidence="2">
    <location>
        <begin position="85"/>
        <end position="107"/>
    </location>
</feature>
<evidence type="ECO:0000256" key="1">
    <source>
        <dbReference type="SAM" id="MobiDB-lite"/>
    </source>
</evidence>
<evidence type="ECO:0000259" key="3">
    <source>
        <dbReference type="Pfam" id="PF11181"/>
    </source>
</evidence>
<dbReference type="EMBL" id="SHKI01000005">
    <property type="protein sequence ID" value="RZT64507.1"/>
    <property type="molecule type" value="Genomic_DNA"/>
</dbReference>
<feature type="domain" description="General stress protein 17M-like" evidence="3">
    <location>
        <begin position="36"/>
        <end position="109"/>
    </location>
</feature>
<evidence type="ECO:0000313" key="5">
    <source>
        <dbReference type="Proteomes" id="UP000291832"/>
    </source>
</evidence>
<evidence type="ECO:0000313" key="4">
    <source>
        <dbReference type="EMBL" id="RZT64507.1"/>
    </source>
</evidence>
<feature type="transmembrane region" description="Helical" evidence="2">
    <location>
        <begin position="113"/>
        <end position="138"/>
    </location>
</feature>
<evidence type="ECO:0000256" key="2">
    <source>
        <dbReference type="SAM" id="Phobius"/>
    </source>
</evidence>
<keyword evidence="5" id="KW-1185">Reference proteome</keyword>
<proteinExistence type="predicted"/>
<organism evidence="4 5">
    <name type="scientific">Leucobacter luti</name>
    <dbReference type="NCBI Taxonomy" id="340320"/>
    <lineage>
        <taxon>Bacteria</taxon>
        <taxon>Bacillati</taxon>
        <taxon>Actinomycetota</taxon>
        <taxon>Actinomycetes</taxon>
        <taxon>Micrococcales</taxon>
        <taxon>Microbacteriaceae</taxon>
        <taxon>Leucobacter</taxon>
    </lineage>
</organism>
<keyword evidence="2" id="KW-0812">Transmembrane</keyword>
<feature type="region of interest" description="Disordered" evidence="1">
    <location>
        <begin position="1"/>
        <end position="25"/>
    </location>
</feature>
<protein>
    <recommendedName>
        <fullName evidence="3">General stress protein 17M-like domain-containing protein</fullName>
    </recommendedName>
</protein>
<comment type="caution">
    <text evidence="4">The sequence shown here is derived from an EMBL/GenBank/DDBJ whole genome shotgun (WGS) entry which is preliminary data.</text>
</comment>
<feature type="compositionally biased region" description="Polar residues" evidence="1">
    <location>
        <begin position="12"/>
        <end position="22"/>
    </location>
</feature>
<dbReference type="Pfam" id="PF11181">
    <property type="entry name" value="YflT"/>
    <property type="match status" value="1"/>
</dbReference>
<dbReference type="InterPro" id="IPR025889">
    <property type="entry name" value="GSP17M-like_dom"/>
</dbReference>